<dbReference type="PANTHER" id="PTHR31333">
    <property type="entry name" value="PWWP DOMAIN-CONTAINING DNA REPAIR FACTOR 3 FAMILY MEMBER"/>
    <property type="match status" value="1"/>
</dbReference>
<dbReference type="InterPro" id="IPR040263">
    <property type="entry name" value="PWP3A_3B_4"/>
</dbReference>
<evidence type="ECO:0008006" key="8">
    <source>
        <dbReference type="Google" id="ProtNLM"/>
    </source>
</evidence>
<feature type="domain" description="MUM1-like PWWP" evidence="3">
    <location>
        <begin position="347"/>
        <end position="429"/>
    </location>
</feature>
<feature type="region of interest" description="Disordered" evidence="2">
    <location>
        <begin position="163"/>
        <end position="241"/>
    </location>
</feature>
<proteinExistence type="inferred from homology"/>
<feature type="domain" description="PWWP" evidence="4">
    <location>
        <begin position="499"/>
        <end position="639"/>
    </location>
</feature>
<reference evidence="6" key="1">
    <citation type="thesis" date="2020" institute="ProQuest LLC" country="789 East Eisenhower Parkway, Ann Arbor, MI, USA">
        <title>Comparative Genomics and Chromosome Evolution.</title>
        <authorList>
            <person name="Mudd A.B."/>
        </authorList>
    </citation>
    <scope>NUCLEOTIDE SEQUENCE</scope>
    <source>
        <strain evidence="6">1538</strain>
        <tissue evidence="6">Blood</tissue>
    </source>
</reference>
<dbReference type="PANTHER" id="PTHR31333:SF6">
    <property type="entry name" value="MUM1 LIKE 1"/>
    <property type="match status" value="1"/>
</dbReference>
<evidence type="ECO:0000259" key="3">
    <source>
        <dbReference type="Pfam" id="PF20884"/>
    </source>
</evidence>
<dbReference type="CDD" id="cd06080">
    <property type="entry name" value="PWWP_MUM1-like"/>
    <property type="match status" value="1"/>
</dbReference>
<evidence type="ECO:0000256" key="1">
    <source>
        <dbReference type="ARBA" id="ARBA00008188"/>
    </source>
</evidence>
<dbReference type="InterPro" id="IPR048765">
    <property type="entry name" value="PWP3A_3B_4_N"/>
</dbReference>
<gene>
    <name evidence="6" type="ORF">GDO54_008795</name>
</gene>
<dbReference type="InterPro" id="IPR048795">
    <property type="entry name" value="PWP3A_3B_4_C"/>
</dbReference>
<feature type="compositionally biased region" description="Basic and acidic residues" evidence="2">
    <location>
        <begin position="208"/>
        <end position="232"/>
    </location>
</feature>
<feature type="compositionally biased region" description="Basic and acidic residues" evidence="2">
    <location>
        <begin position="163"/>
        <end position="173"/>
    </location>
</feature>
<dbReference type="Proteomes" id="UP001181693">
    <property type="component" value="Unassembled WGS sequence"/>
</dbReference>
<evidence type="ECO:0000313" key="7">
    <source>
        <dbReference type="Proteomes" id="UP001181693"/>
    </source>
</evidence>
<dbReference type="EMBL" id="DYDO01000003">
    <property type="protein sequence ID" value="DBA28428.1"/>
    <property type="molecule type" value="Genomic_DNA"/>
</dbReference>
<evidence type="ECO:0000259" key="5">
    <source>
        <dbReference type="Pfam" id="PF20887"/>
    </source>
</evidence>
<name>A0AAV3ASR8_PYXAD</name>
<evidence type="ECO:0000259" key="4">
    <source>
        <dbReference type="Pfam" id="PF20886"/>
    </source>
</evidence>
<dbReference type="InterPro" id="IPR035504">
    <property type="entry name" value="MUM1-like_PWWP"/>
</dbReference>
<protein>
    <recommendedName>
        <fullName evidence="8">PWWP domain-containing protein MUM1L1</fullName>
    </recommendedName>
</protein>
<accession>A0AAV3ASR8</accession>
<dbReference type="SUPFAM" id="SSF63748">
    <property type="entry name" value="Tudor/PWWP/MBT"/>
    <property type="match status" value="1"/>
</dbReference>
<dbReference type="Gene3D" id="2.30.30.140">
    <property type="match status" value="1"/>
</dbReference>
<dbReference type="Pfam" id="PF20884">
    <property type="entry name" value="MUM1-like_PWWP"/>
    <property type="match status" value="1"/>
</dbReference>
<evidence type="ECO:0000256" key="2">
    <source>
        <dbReference type="SAM" id="MobiDB-lite"/>
    </source>
</evidence>
<dbReference type="AlphaFoldDB" id="A0AAV3ASR8"/>
<evidence type="ECO:0000313" key="6">
    <source>
        <dbReference type="EMBL" id="DBA28428.1"/>
    </source>
</evidence>
<dbReference type="Pfam" id="PF20887">
    <property type="entry name" value="PWP3A-B_N"/>
    <property type="match status" value="1"/>
</dbReference>
<dbReference type="Gene3D" id="6.10.300.20">
    <property type="match status" value="1"/>
</dbReference>
<organism evidence="6 7">
    <name type="scientific">Pyxicephalus adspersus</name>
    <name type="common">African bullfrog</name>
    <dbReference type="NCBI Taxonomy" id="30357"/>
    <lineage>
        <taxon>Eukaryota</taxon>
        <taxon>Metazoa</taxon>
        <taxon>Chordata</taxon>
        <taxon>Craniata</taxon>
        <taxon>Vertebrata</taxon>
        <taxon>Euteleostomi</taxon>
        <taxon>Amphibia</taxon>
        <taxon>Batrachia</taxon>
        <taxon>Anura</taxon>
        <taxon>Neobatrachia</taxon>
        <taxon>Ranoidea</taxon>
        <taxon>Pyxicephalidae</taxon>
        <taxon>Pyxicephalinae</taxon>
        <taxon>Pyxicephalus</taxon>
    </lineage>
</organism>
<comment type="caution">
    <text evidence="6">The sequence shown here is derived from an EMBL/GenBank/DDBJ whole genome shotgun (WGS) entry which is preliminary data.</text>
</comment>
<feature type="domain" description="PWWP" evidence="5">
    <location>
        <begin position="6"/>
        <end position="95"/>
    </location>
</feature>
<dbReference type="Pfam" id="PF20886">
    <property type="entry name" value="PWP3A-B_C"/>
    <property type="match status" value="1"/>
</dbReference>
<sequence>MDFPAYIFCKWKSRFWPAKVLTKLKKPLSKNCKLKVEIFEENEQISVKYIDIKPFLMVELQNISEDLDRSENLKVTPEELTYRSALSKAMNLLKEVRRTQFSEDDGDAAASESCRKAENLEVENECTSSNKNFICKKASGTIDAIRTKHSVCLKISDKPKIQKSTKVKDLGDGRKRKSVEGSSSEQSSLPGGKKATCKTGSGKNSIAGEHKSGKGRVTRDRFGSLPSEKETHTIMSSDTDEDIARKVNGIPQHLIPQPIKKDNIQVDSSIQQVRCDTEEMDSHRKSKYNRLPLPDFSFTETDLLSSELSMECSSPESDFIPDVYPNDDTEEDVQLPVIELKKEPASFERGSFVWCKFQRYPYWPSLVKSVRPKEKRASIIFVEECLSNPDSQKQSFLVSFRTLKHYDCPQKQELLDIARKDYGKSIDWCDALVCDYRIRLGCSSFSGSFLEYCTSAISYPVRKECCGTKLNFPSLCPEIHDPKPEVIDIDSNVKKKILPDRARASRDKANEKLVECIVKNKQAEHHLKAILTGVKKSHWLKKFQLSNQRLECLETYIEDEEQVELLVDYLHMLCDNMSRHSKKLMNGDQIKFILEVMLPEAVIFAISATEGLSYDKAEKKFLQGPLLSKRERKQFEKQILDKKRIKPEEKL</sequence>
<comment type="similarity">
    <text evidence="1">Belongs to the PWWP3A family.</text>
</comment>
<keyword evidence="7" id="KW-1185">Reference proteome</keyword>